<accession>A0AA86VIR4</accession>
<proteinExistence type="predicted"/>
<keyword evidence="2" id="KW-1185">Reference proteome</keyword>
<reference evidence="1" key="1">
    <citation type="submission" date="2023-10" db="EMBL/GenBank/DDBJ databases">
        <authorList>
            <person name="Domelevo Entfellner J.-B."/>
        </authorList>
    </citation>
    <scope>NUCLEOTIDE SEQUENCE</scope>
</reference>
<sequence length="85" mass="9679">MFVNYTEPIVRCATRSLLPVRRKNTELDTGFGAKRHSSLTSKGILSEGRVFNNIIQWNEIWRTSGITLVVDTIDAHFWGSDRSPN</sequence>
<protein>
    <submittedName>
        <fullName evidence="1">Uncharacterized protein</fullName>
    </submittedName>
</protein>
<dbReference type="AlphaFoldDB" id="A0AA86VIR4"/>
<dbReference type="Gramene" id="rna-AYBTSS11_LOCUS21640">
    <property type="protein sequence ID" value="CAJ1968299.1"/>
    <property type="gene ID" value="gene-AYBTSS11_LOCUS21640"/>
</dbReference>
<evidence type="ECO:0000313" key="1">
    <source>
        <dbReference type="EMBL" id="CAJ1968299.1"/>
    </source>
</evidence>
<name>A0AA86VIR4_9FABA</name>
<dbReference type="EMBL" id="OY731404">
    <property type="protein sequence ID" value="CAJ1968299.1"/>
    <property type="molecule type" value="Genomic_DNA"/>
</dbReference>
<evidence type="ECO:0000313" key="2">
    <source>
        <dbReference type="Proteomes" id="UP001189624"/>
    </source>
</evidence>
<gene>
    <name evidence="1" type="ORF">AYBTSS11_LOCUS21640</name>
</gene>
<dbReference type="Proteomes" id="UP001189624">
    <property type="component" value="Chromosome 7"/>
</dbReference>
<organism evidence="1 2">
    <name type="scientific">Sphenostylis stenocarpa</name>
    <dbReference type="NCBI Taxonomy" id="92480"/>
    <lineage>
        <taxon>Eukaryota</taxon>
        <taxon>Viridiplantae</taxon>
        <taxon>Streptophyta</taxon>
        <taxon>Embryophyta</taxon>
        <taxon>Tracheophyta</taxon>
        <taxon>Spermatophyta</taxon>
        <taxon>Magnoliopsida</taxon>
        <taxon>eudicotyledons</taxon>
        <taxon>Gunneridae</taxon>
        <taxon>Pentapetalae</taxon>
        <taxon>rosids</taxon>
        <taxon>fabids</taxon>
        <taxon>Fabales</taxon>
        <taxon>Fabaceae</taxon>
        <taxon>Papilionoideae</taxon>
        <taxon>50 kb inversion clade</taxon>
        <taxon>NPAAA clade</taxon>
        <taxon>indigoferoid/millettioid clade</taxon>
        <taxon>Phaseoleae</taxon>
        <taxon>Sphenostylis</taxon>
    </lineage>
</organism>